<proteinExistence type="predicted"/>
<reference evidence="2" key="2">
    <citation type="submission" date="2020-09" db="EMBL/GenBank/DDBJ databases">
        <authorList>
            <person name="Sun Q."/>
            <person name="Ohkuma M."/>
        </authorList>
    </citation>
    <scope>NUCLEOTIDE SEQUENCE</scope>
    <source>
        <strain evidence="2">JCM 14719</strain>
    </source>
</reference>
<dbReference type="InterPro" id="IPR009996">
    <property type="entry name" value="YycH"/>
</dbReference>
<protein>
    <recommendedName>
        <fullName evidence="1">Regulatory protein YycH domain-containing protein</fullName>
    </recommendedName>
</protein>
<dbReference type="RefSeq" id="WP_188816894.1">
    <property type="nucleotide sequence ID" value="NZ_BMOF01000012.1"/>
</dbReference>
<dbReference type="CDD" id="cd15787">
    <property type="entry name" value="YycH_N"/>
    <property type="match status" value="1"/>
</dbReference>
<evidence type="ECO:0000259" key="1">
    <source>
        <dbReference type="Pfam" id="PF07435"/>
    </source>
</evidence>
<dbReference type="Proteomes" id="UP000637720">
    <property type="component" value="Unassembled WGS sequence"/>
</dbReference>
<evidence type="ECO:0000313" key="3">
    <source>
        <dbReference type="Proteomes" id="UP000637720"/>
    </source>
</evidence>
<dbReference type="Pfam" id="PF07435">
    <property type="entry name" value="YycH"/>
    <property type="match status" value="1"/>
</dbReference>
<dbReference type="Gene3D" id="3.30.310.160">
    <property type="entry name" value="YycH protein, domain 2"/>
    <property type="match status" value="1"/>
</dbReference>
<dbReference type="EMBL" id="BMOF01000012">
    <property type="protein sequence ID" value="GGJ97135.1"/>
    <property type="molecule type" value="Genomic_DNA"/>
</dbReference>
<dbReference type="InterPro" id="IPR042274">
    <property type="entry name" value="YycH/YycI_2"/>
</dbReference>
<keyword evidence="3" id="KW-1185">Reference proteome</keyword>
<dbReference type="AlphaFoldDB" id="A0A8J3B5K4"/>
<sequence>MRERLKTAVLAVLVALSVALSGLLWNAPPPSLPIERETYASFASIGEARELFDVVTPVEVVFHHGDGTHTVAYPGTPVHGVIAARLREWSFQPLAREHYTRSVWEAYARRGRGIELVFGSEIPVALLEQIVADTGELARILPTVRRIAVYRDGEGVPRAYLVSEALGKAVAARPTLTTQQLDTYLKMGRILLRVETVPIASVPGRDELARVLYVPAGPQRVRQLRYEYRAIPDFAFVQSLFVNPKLIRSGREADGRMVYTDGHRTVQTAGKDHLLAYYDGTVNPTAIRPSDGLSMAVQFVNRHGGWTGSFVLVRLTRGEDGRQQVRFREYLNGYPLVGPEGRDVGRMELEVWGSGVRTYTRSTVRLERYVGHETLTLPDAADVLRQLGAWNIPVRDIERLSLAYLCRYRDPFVDLTPVWLVERTTGEMLLVGRETETRRVHHGLE</sequence>
<accession>A0A8J3B5K4</accession>
<feature type="domain" description="Regulatory protein YycH" evidence="1">
    <location>
        <begin position="3"/>
        <end position="422"/>
    </location>
</feature>
<comment type="caution">
    <text evidence="2">The sequence shown here is derived from an EMBL/GenBank/DDBJ whole genome shotgun (WGS) entry which is preliminary data.</text>
</comment>
<gene>
    <name evidence="2" type="ORF">GCM10007043_08710</name>
</gene>
<reference evidence="2" key="1">
    <citation type="journal article" date="2014" name="Int. J. Syst. Evol. Microbiol.">
        <title>Complete genome sequence of Corynebacterium casei LMG S-19264T (=DSM 44701T), isolated from a smear-ripened cheese.</title>
        <authorList>
            <consortium name="US DOE Joint Genome Institute (JGI-PGF)"/>
            <person name="Walter F."/>
            <person name="Albersmeier A."/>
            <person name="Kalinowski J."/>
            <person name="Ruckert C."/>
        </authorList>
    </citation>
    <scope>NUCLEOTIDE SEQUENCE</scope>
    <source>
        <strain evidence="2">JCM 14719</strain>
    </source>
</reference>
<name>A0A8J3B5K4_9BACI</name>
<evidence type="ECO:0000313" key="2">
    <source>
        <dbReference type="EMBL" id="GGJ97135.1"/>
    </source>
</evidence>
<organism evidence="2 3">
    <name type="scientific">Calditerricola satsumensis</name>
    <dbReference type="NCBI Taxonomy" id="373054"/>
    <lineage>
        <taxon>Bacteria</taxon>
        <taxon>Bacillati</taxon>
        <taxon>Bacillota</taxon>
        <taxon>Bacilli</taxon>
        <taxon>Bacillales</taxon>
        <taxon>Bacillaceae</taxon>
        <taxon>Calditerricola</taxon>
    </lineage>
</organism>